<feature type="region of interest" description="Disordered" evidence="1">
    <location>
        <begin position="306"/>
        <end position="337"/>
    </location>
</feature>
<feature type="region of interest" description="Disordered" evidence="1">
    <location>
        <begin position="1"/>
        <end position="178"/>
    </location>
</feature>
<gene>
    <name evidence="2" type="ORF">NDU88_002318</name>
</gene>
<evidence type="ECO:0000313" key="2">
    <source>
        <dbReference type="EMBL" id="KAJ1114079.1"/>
    </source>
</evidence>
<keyword evidence="3" id="KW-1185">Reference proteome</keyword>
<proteinExistence type="predicted"/>
<dbReference type="AlphaFoldDB" id="A0AAV7NHB9"/>
<name>A0AAV7NHB9_PLEWA</name>
<accession>A0AAV7NHB9</accession>
<dbReference type="Proteomes" id="UP001066276">
    <property type="component" value="Chromosome 8"/>
</dbReference>
<reference evidence="2" key="1">
    <citation type="journal article" date="2022" name="bioRxiv">
        <title>Sequencing and chromosome-scale assembly of the giantPleurodeles waltlgenome.</title>
        <authorList>
            <person name="Brown T."/>
            <person name="Elewa A."/>
            <person name="Iarovenko S."/>
            <person name="Subramanian E."/>
            <person name="Araus A.J."/>
            <person name="Petzold A."/>
            <person name="Susuki M."/>
            <person name="Suzuki K.-i.T."/>
            <person name="Hayashi T."/>
            <person name="Toyoda A."/>
            <person name="Oliveira C."/>
            <person name="Osipova E."/>
            <person name="Leigh N.D."/>
            <person name="Simon A."/>
            <person name="Yun M.H."/>
        </authorList>
    </citation>
    <scope>NUCLEOTIDE SEQUENCE</scope>
    <source>
        <strain evidence="2">20211129_DDA</strain>
        <tissue evidence="2">Liver</tissue>
    </source>
</reference>
<dbReference type="EMBL" id="JANPWB010000012">
    <property type="protein sequence ID" value="KAJ1114079.1"/>
    <property type="molecule type" value="Genomic_DNA"/>
</dbReference>
<protein>
    <submittedName>
        <fullName evidence="2">Uncharacterized protein</fullName>
    </submittedName>
</protein>
<evidence type="ECO:0000313" key="3">
    <source>
        <dbReference type="Proteomes" id="UP001066276"/>
    </source>
</evidence>
<sequence>MRCGSPPAAPQPPCFKGGVRPSRNRPGPPRTRPQSWPRPQRRRRPISGGQGTGAPGRARLVRKGAAPAGDPRGQLQVAEPAPPSIPLPVWSRGPAAEACPGRRTAPTGLLARQGRPQRPPRGGVGVPQPRSEGFREGTRQSSRAVHGGRAAGSDGRRFQTRRHSCAPGGSPGEQTPGTGIYKVEDQNNHIYFFVIVDEDSDDRIFVAAETITDGSDFSSCSVNAISPIQCPSVNDHSIGATSTITPSTAIKETLYISSKGITSLMSQDISKASPSPPVRLLEMQESWGKSLFGPAYSPSQLNVKCQETEDKDADQGQPTYLDVNFSFSDRGHQSAQE</sequence>
<evidence type="ECO:0000256" key="1">
    <source>
        <dbReference type="SAM" id="MobiDB-lite"/>
    </source>
</evidence>
<comment type="caution">
    <text evidence="2">The sequence shown here is derived from an EMBL/GenBank/DDBJ whole genome shotgun (WGS) entry which is preliminary data.</text>
</comment>
<organism evidence="2 3">
    <name type="scientific">Pleurodeles waltl</name>
    <name type="common">Iberian ribbed newt</name>
    <dbReference type="NCBI Taxonomy" id="8319"/>
    <lineage>
        <taxon>Eukaryota</taxon>
        <taxon>Metazoa</taxon>
        <taxon>Chordata</taxon>
        <taxon>Craniata</taxon>
        <taxon>Vertebrata</taxon>
        <taxon>Euteleostomi</taxon>
        <taxon>Amphibia</taxon>
        <taxon>Batrachia</taxon>
        <taxon>Caudata</taxon>
        <taxon>Salamandroidea</taxon>
        <taxon>Salamandridae</taxon>
        <taxon>Pleurodelinae</taxon>
        <taxon>Pleurodeles</taxon>
    </lineage>
</organism>